<dbReference type="GO" id="GO:0006355">
    <property type="term" value="P:regulation of DNA-templated transcription"/>
    <property type="evidence" value="ECO:0007669"/>
    <property type="project" value="InterPro"/>
</dbReference>
<dbReference type="OrthoDB" id="7444822at2"/>
<dbReference type="InterPro" id="IPR000792">
    <property type="entry name" value="Tscrpt_reg_LuxR_C"/>
</dbReference>
<sequence>MLVNTAKLDSALDRAIEASADHSLWPAILEQVAEATEAFGVNILSMRGIFPGGLVMTDSLQPAIEGYFDGGWHTKEWRVRGLPLLKRQGTVLEQHYTTRDEFKDEEYYRAQSKYGLGRTCVIGISNPSDAICFALHRRIDEDPFDIDDEQIFRAVRDRLMVSASIMRNAASHRIEGMREAFEVAKIGAVFFDRFGKVTTLNDAASAFLGRELQVSGGELRSRVHAETVQIKKRMAAVLTSIWLNPELAKPILVQRIDARPILLRIQRLGGNLPDVFSHSAGVCLIEDLDQPKVSDAANLAHVLGLTKAEAALAATLANGVSLRGAAEKRAIGYETARTQLRSIFSKTSTRNQQDLVALIARLRTMTS</sequence>
<dbReference type="Gene3D" id="1.10.10.10">
    <property type="entry name" value="Winged helix-like DNA-binding domain superfamily/Winged helix DNA-binding domain"/>
    <property type="match status" value="1"/>
</dbReference>
<evidence type="ECO:0000313" key="2">
    <source>
        <dbReference type="EMBL" id="PWJ84881.1"/>
    </source>
</evidence>
<keyword evidence="3" id="KW-1185">Reference proteome</keyword>
<dbReference type="SMART" id="SM00421">
    <property type="entry name" value="HTH_LUXR"/>
    <property type="match status" value="1"/>
</dbReference>
<evidence type="ECO:0000259" key="1">
    <source>
        <dbReference type="SMART" id="SM00421"/>
    </source>
</evidence>
<reference evidence="2 3" key="1">
    <citation type="submission" date="2018-05" db="EMBL/GenBank/DDBJ databases">
        <title>Genomic Encyclopedia of Type Strains, Phase IV (KMG-IV): sequencing the most valuable type-strain genomes for metagenomic binning, comparative biology and taxonomic classification.</title>
        <authorList>
            <person name="Goeker M."/>
        </authorList>
    </citation>
    <scope>NUCLEOTIDE SEQUENCE [LARGE SCALE GENOMIC DNA]</scope>
    <source>
        <strain evidence="2 3">DSM 6986</strain>
    </source>
</reference>
<gene>
    <name evidence="2" type="ORF">C7441_104149</name>
</gene>
<evidence type="ECO:0000313" key="3">
    <source>
        <dbReference type="Proteomes" id="UP000245396"/>
    </source>
</evidence>
<dbReference type="GO" id="GO:0003677">
    <property type="term" value="F:DNA binding"/>
    <property type="evidence" value="ECO:0007669"/>
    <property type="project" value="UniProtKB-KW"/>
</dbReference>
<dbReference type="RefSeq" id="WP_146201436.1">
    <property type="nucleotide sequence ID" value="NZ_QGGG01000004.1"/>
</dbReference>
<dbReference type="InterPro" id="IPR016032">
    <property type="entry name" value="Sig_transdc_resp-reg_C-effctor"/>
</dbReference>
<name>A0A316C5A9_PSESE</name>
<organism evidence="2 3">
    <name type="scientific">Pseudaminobacter salicylatoxidans</name>
    <dbReference type="NCBI Taxonomy" id="93369"/>
    <lineage>
        <taxon>Bacteria</taxon>
        <taxon>Pseudomonadati</taxon>
        <taxon>Pseudomonadota</taxon>
        <taxon>Alphaproteobacteria</taxon>
        <taxon>Hyphomicrobiales</taxon>
        <taxon>Phyllobacteriaceae</taxon>
        <taxon>Pseudaminobacter</taxon>
    </lineage>
</organism>
<dbReference type="SUPFAM" id="SSF46894">
    <property type="entry name" value="C-terminal effector domain of the bipartite response regulators"/>
    <property type="match status" value="1"/>
</dbReference>
<comment type="caution">
    <text evidence="2">The sequence shown here is derived from an EMBL/GenBank/DDBJ whole genome shotgun (WGS) entry which is preliminary data.</text>
</comment>
<dbReference type="Proteomes" id="UP000245396">
    <property type="component" value="Unassembled WGS sequence"/>
</dbReference>
<dbReference type="AlphaFoldDB" id="A0A316C5A9"/>
<dbReference type="InterPro" id="IPR036388">
    <property type="entry name" value="WH-like_DNA-bd_sf"/>
</dbReference>
<proteinExistence type="predicted"/>
<dbReference type="EMBL" id="QGGG01000004">
    <property type="protein sequence ID" value="PWJ84881.1"/>
    <property type="molecule type" value="Genomic_DNA"/>
</dbReference>
<protein>
    <submittedName>
        <fullName evidence="2">DNA-binding CsgD family transcriptional regulator</fullName>
    </submittedName>
</protein>
<feature type="domain" description="HTH luxR-type" evidence="1">
    <location>
        <begin position="302"/>
        <end position="359"/>
    </location>
</feature>
<accession>A0A316C5A9</accession>
<keyword evidence="2" id="KW-0238">DNA-binding</keyword>